<accession>A0A8K0VYT0</accession>
<dbReference type="AlphaFoldDB" id="A0A8K0VYT0"/>
<feature type="region of interest" description="Disordered" evidence="1">
    <location>
        <begin position="274"/>
        <end position="310"/>
    </location>
</feature>
<organism evidence="2 3">
    <name type="scientific">Paraphoma chrysanthemicola</name>
    <dbReference type="NCBI Taxonomy" id="798071"/>
    <lineage>
        <taxon>Eukaryota</taxon>
        <taxon>Fungi</taxon>
        <taxon>Dikarya</taxon>
        <taxon>Ascomycota</taxon>
        <taxon>Pezizomycotina</taxon>
        <taxon>Dothideomycetes</taxon>
        <taxon>Pleosporomycetidae</taxon>
        <taxon>Pleosporales</taxon>
        <taxon>Pleosporineae</taxon>
        <taxon>Phaeosphaeriaceae</taxon>
        <taxon>Paraphoma</taxon>
    </lineage>
</organism>
<protein>
    <submittedName>
        <fullName evidence="2">Uncharacterized protein</fullName>
    </submittedName>
</protein>
<keyword evidence="3" id="KW-1185">Reference proteome</keyword>
<dbReference type="OrthoDB" id="10351716at2759"/>
<feature type="compositionally biased region" description="Basic and acidic residues" evidence="1">
    <location>
        <begin position="274"/>
        <end position="293"/>
    </location>
</feature>
<gene>
    <name evidence="2" type="ORF">FB567DRAFT_347454</name>
</gene>
<comment type="caution">
    <text evidence="2">The sequence shown here is derived from an EMBL/GenBank/DDBJ whole genome shotgun (WGS) entry which is preliminary data.</text>
</comment>
<dbReference type="EMBL" id="JAGMVJ010000009">
    <property type="protein sequence ID" value="KAH7087539.1"/>
    <property type="molecule type" value="Genomic_DNA"/>
</dbReference>
<reference evidence="2" key="1">
    <citation type="journal article" date="2021" name="Nat. Commun.">
        <title>Genetic determinants of endophytism in the Arabidopsis root mycobiome.</title>
        <authorList>
            <person name="Mesny F."/>
            <person name="Miyauchi S."/>
            <person name="Thiergart T."/>
            <person name="Pickel B."/>
            <person name="Atanasova L."/>
            <person name="Karlsson M."/>
            <person name="Huettel B."/>
            <person name="Barry K.W."/>
            <person name="Haridas S."/>
            <person name="Chen C."/>
            <person name="Bauer D."/>
            <person name="Andreopoulos W."/>
            <person name="Pangilinan J."/>
            <person name="LaButti K."/>
            <person name="Riley R."/>
            <person name="Lipzen A."/>
            <person name="Clum A."/>
            <person name="Drula E."/>
            <person name="Henrissat B."/>
            <person name="Kohler A."/>
            <person name="Grigoriev I.V."/>
            <person name="Martin F.M."/>
            <person name="Hacquard S."/>
        </authorList>
    </citation>
    <scope>NUCLEOTIDE SEQUENCE</scope>
    <source>
        <strain evidence="2">MPI-SDFR-AT-0120</strain>
    </source>
</reference>
<evidence type="ECO:0000256" key="1">
    <source>
        <dbReference type="SAM" id="MobiDB-lite"/>
    </source>
</evidence>
<evidence type="ECO:0000313" key="2">
    <source>
        <dbReference type="EMBL" id="KAH7087539.1"/>
    </source>
</evidence>
<name>A0A8K0VYT0_9PLEO</name>
<dbReference type="Proteomes" id="UP000813461">
    <property type="component" value="Unassembled WGS sequence"/>
</dbReference>
<evidence type="ECO:0000313" key="3">
    <source>
        <dbReference type="Proteomes" id="UP000813461"/>
    </source>
</evidence>
<proteinExistence type="predicted"/>
<sequence length="310" mass="36246">MDSANMLGNEACHGSEDVKKAKDRFIREQSYWLQWSQIVYKRQGIRLFPSQEVTSALAKYTEVKHQADCRVLCPRVGLLPRELSDPINEEILRGLRPEPAIQAIENRQCYRGNWSRRPFLDNRVTGPYFLYELMEIAPIDVKLWSLLGSDPFNSGCTPARFIRKVVINIKIDEPRSCVLKQLRLLEPPTRVNPVADGRCALLIKACITPPLYCVRRWYRRRRSRFITSQTLVRHLKNTLDRLKMLEFDVQLLWLSDEPKLYVDGRPLVVEKAKQLQPERRPPRSKLVAREPRGAKRPGLRELGSMRNRYR</sequence>